<accession>A0A3A2ZSN0</accession>
<comment type="caution">
    <text evidence="3">The sequence shown here is derived from an EMBL/GenBank/DDBJ whole genome shotgun (WGS) entry which is preliminary data.</text>
</comment>
<evidence type="ECO:0000256" key="2">
    <source>
        <dbReference type="SAM" id="MobiDB-lite"/>
    </source>
</evidence>
<reference evidence="4" key="1">
    <citation type="submission" date="2017-02" db="EMBL/GenBank/DDBJ databases">
        <authorList>
            <person name="Tafer H."/>
            <person name="Lopandic K."/>
        </authorList>
    </citation>
    <scope>NUCLEOTIDE SEQUENCE [LARGE SCALE GENOMIC DNA]</scope>
    <source>
        <strain evidence="4">CBS 366.77</strain>
    </source>
</reference>
<dbReference type="STRING" id="2070753.A0A3A2ZSN0"/>
<keyword evidence="4" id="KW-1185">Reference proteome</keyword>
<feature type="compositionally biased region" description="Polar residues" evidence="2">
    <location>
        <begin position="164"/>
        <end position="173"/>
    </location>
</feature>
<feature type="region of interest" description="Disordered" evidence="2">
    <location>
        <begin position="145"/>
        <end position="173"/>
    </location>
</feature>
<evidence type="ECO:0000256" key="1">
    <source>
        <dbReference type="SAM" id="Coils"/>
    </source>
</evidence>
<sequence>MAPLFLDGPSALQESLIAGLGRNNEIQKARDQWDAERGHLQWALDDAPRQVGGAHEKMHQMQLDADMSRSQAMQHANTIQSLNAKVAELEALVEQQKLTIINQDRTMEEIRTQVQRHVSPDKLFPVTPQNPGRGRMGYQCRSPGVPPPPSFHGASSAPPHFNGNVYNQNPPQFGAGTNSTMALALASQATPASQMQTFAHNNFGNAGVQPQTQVFRIIPDPFVSGEGQIQAPQIIPDGFGSVQPQTQALQSIPNPFGLTHPYNFENGALEFERRFAHLWIRTQKFGELQTNIPDMQRDKAMDQVIEEYIMKVSSKRIASKLLSDPSSRRFLVTKALNFYIVEEVLKLTTISGFDKNIDDKVANCIGQLYPDTEPSRRQSLLIEMSFQLNMAKTSSGFTEFCRAKAFQHAKQLWKLVSPLTSESTHAWIELSSIVSEAQGLAADMYSVPCEFKINFPPVHAAFKPSEMVNREPTALERPEYLVQKGFKVRLAISPLVSIQYHTERMTTSWLLSYANVLLYQQQK</sequence>
<evidence type="ECO:0000313" key="4">
    <source>
        <dbReference type="Proteomes" id="UP000266188"/>
    </source>
</evidence>
<name>A0A3A2ZSN0_9EURO</name>
<gene>
    <name evidence="3" type="ORF">PHISCL_02352</name>
</gene>
<dbReference type="AlphaFoldDB" id="A0A3A2ZSN0"/>
<organism evidence="3 4">
    <name type="scientific">Aspergillus sclerotialis</name>
    <dbReference type="NCBI Taxonomy" id="2070753"/>
    <lineage>
        <taxon>Eukaryota</taxon>
        <taxon>Fungi</taxon>
        <taxon>Dikarya</taxon>
        <taxon>Ascomycota</taxon>
        <taxon>Pezizomycotina</taxon>
        <taxon>Eurotiomycetes</taxon>
        <taxon>Eurotiomycetidae</taxon>
        <taxon>Eurotiales</taxon>
        <taxon>Aspergillaceae</taxon>
        <taxon>Aspergillus</taxon>
        <taxon>Aspergillus subgen. Polypaecilum</taxon>
    </lineage>
</organism>
<dbReference type="OrthoDB" id="4203839at2759"/>
<evidence type="ECO:0000313" key="3">
    <source>
        <dbReference type="EMBL" id="RJE25323.1"/>
    </source>
</evidence>
<dbReference type="Proteomes" id="UP000266188">
    <property type="component" value="Unassembled WGS sequence"/>
</dbReference>
<protein>
    <submittedName>
        <fullName evidence="3">Uncharacterized protein</fullName>
    </submittedName>
</protein>
<dbReference type="EMBL" id="MVGC01000051">
    <property type="protein sequence ID" value="RJE25323.1"/>
    <property type="molecule type" value="Genomic_DNA"/>
</dbReference>
<feature type="coiled-coil region" evidence="1">
    <location>
        <begin position="72"/>
        <end position="99"/>
    </location>
</feature>
<proteinExistence type="predicted"/>
<keyword evidence="1" id="KW-0175">Coiled coil</keyword>